<dbReference type="InterPro" id="IPR003439">
    <property type="entry name" value="ABC_transporter-like_ATP-bd"/>
</dbReference>
<accession>A0A9D9GS35</accession>
<keyword evidence="4" id="KW-1003">Cell membrane</keyword>
<proteinExistence type="inferred from homology"/>
<dbReference type="GO" id="GO:0005524">
    <property type="term" value="F:ATP binding"/>
    <property type="evidence" value="ECO:0007669"/>
    <property type="project" value="UniProtKB-KW"/>
</dbReference>
<gene>
    <name evidence="10" type="ORF">IAC78_04360</name>
</gene>
<organism evidence="10 11">
    <name type="scientific">Candidatus Scatoplasma merdavium</name>
    <dbReference type="NCBI Taxonomy" id="2840932"/>
    <lineage>
        <taxon>Bacteria</taxon>
        <taxon>Bacillati</taxon>
        <taxon>Bacillota</taxon>
        <taxon>Bacilli</taxon>
        <taxon>Bacillales</taxon>
        <taxon>Candidatus Scatoplasma</taxon>
    </lineage>
</organism>
<evidence type="ECO:0000259" key="9">
    <source>
        <dbReference type="Pfam" id="PF00005"/>
    </source>
</evidence>
<evidence type="ECO:0000256" key="5">
    <source>
        <dbReference type="ARBA" id="ARBA00022741"/>
    </source>
</evidence>
<keyword evidence="5" id="KW-0547">Nucleotide-binding</keyword>
<dbReference type="GO" id="GO:0016887">
    <property type="term" value="F:ATP hydrolysis activity"/>
    <property type="evidence" value="ECO:0007669"/>
    <property type="project" value="InterPro"/>
</dbReference>
<reference evidence="10" key="1">
    <citation type="submission" date="2020-10" db="EMBL/GenBank/DDBJ databases">
        <authorList>
            <person name="Gilroy R."/>
        </authorList>
    </citation>
    <scope>NUCLEOTIDE SEQUENCE</scope>
    <source>
        <strain evidence="10">1748</strain>
    </source>
</reference>
<dbReference type="Proteomes" id="UP000823629">
    <property type="component" value="Unassembled WGS sequence"/>
</dbReference>
<dbReference type="Gene3D" id="3.40.50.300">
    <property type="entry name" value="P-loop containing nucleotide triphosphate hydrolases"/>
    <property type="match status" value="1"/>
</dbReference>
<keyword evidence="3" id="KW-0813">Transport</keyword>
<dbReference type="InterPro" id="IPR050095">
    <property type="entry name" value="ECF_ABC_transporter_ATP-bd"/>
</dbReference>
<evidence type="ECO:0000256" key="1">
    <source>
        <dbReference type="ARBA" id="ARBA00004202"/>
    </source>
</evidence>
<evidence type="ECO:0000256" key="2">
    <source>
        <dbReference type="ARBA" id="ARBA00005417"/>
    </source>
</evidence>
<evidence type="ECO:0000313" key="11">
    <source>
        <dbReference type="Proteomes" id="UP000823629"/>
    </source>
</evidence>
<evidence type="ECO:0000256" key="7">
    <source>
        <dbReference type="ARBA" id="ARBA00022967"/>
    </source>
</evidence>
<feature type="non-terminal residue" evidence="10">
    <location>
        <position position="1"/>
    </location>
</feature>
<dbReference type="PROSITE" id="PS00211">
    <property type="entry name" value="ABC_TRANSPORTER_1"/>
    <property type="match status" value="1"/>
</dbReference>
<evidence type="ECO:0000256" key="8">
    <source>
        <dbReference type="ARBA" id="ARBA00023136"/>
    </source>
</evidence>
<dbReference type="SUPFAM" id="SSF52540">
    <property type="entry name" value="P-loop containing nucleoside triphosphate hydrolases"/>
    <property type="match status" value="1"/>
</dbReference>
<dbReference type="InterPro" id="IPR015856">
    <property type="entry name" value="ABC_transpr_CbiO/EcfA_su"/>
</dbReference>
<dbReference type="InterPro" id="IPR017871">
    <property type="entry name" value="ABC_transporter-like_CS"/>
</dbReference>
<dbReference type="GO" id="GO:0043190">
    <property type="term" value="C:ATP-binding cassette (ABC) transporter complex"/>
    <property type="evidence" value="ECO:0007669"/>
    <property type="project" value="TreeGrafter"/>
</dbReference>
<protein>
    <submittedName>
        <fullName evidence="10">ATP-binding cassette domain-containing protein</fullName>
    </submittedName>
</protein>
<comment type="caution">
    <text evidence="10">The sequence shown here is derived from an EMBL/GenBank/DDBJ whole genome shotgun (WGS) entry which is preliminary data.</text>
</comment>
<evidence type="ECO:0000256" key="4">
    <source>
        <dbReference type="ARBA" id="ARBA00022475"/>
    </source>
</evidence>
<evidence type="ECO:0000256" key="3">
    <source>
        <dbReference type="ARBA" id="ARBA00022448"/>
    </source>
</evidence>
<dbReference type="EMBL" id="JADING010000127">
    <property type="protein sequence ID" value="MBO8414681.1"/>
    <property type="molecule type" value="Genomic_DNA"/>
</dbReference>
<sequence length="190" mass="21188">EYQLFEREVISDVSFGPKNFGLSEEEAKKEAEKAIDLVGLGPSYYHRSPFELSGGEKRRVAIAGILALEPDVLILDEPTAGLDPQGEKDMMALFKQIYQSGKSVIIVTHNMELVLKYCQKAVVMDHGEIYKVGTPLEIFQDKVLLDKTAIEPPEVFKVALKLIEAGLPISLKNVSDIDSLVEEIEKVKRK</sequence>
<comment type="subcellular location">
    <subcellularLocation>
        <location evidence="1">Cell membrane</location>
        <topology evidence="1">Peripheral membrane protein</topology>
    </subcellularLocation>
</comment>
<name>A0A9D9GS35_9BACL</name>
<reference evidence="10" key="2">
    <citation type="journal article" date="2021" name="PeerJ">
        <title>Extensive microbial diversity within the chicken gut microbiome revealed by metagenomics and culture.</title>
        <authorList>
            <person name="Gilroy R."/>
            <person name="Ravi A."/>
            <person name="Getino M."/>
            <person name="Pursley I."/>
            <person name="Horton D.L."/>
            <person name="Alikhan N.F."/>
            <person name="Baker D."/>
            <person name="Gharbi K."/>
            <person name="Hall N."/>
            <person name="Watson M."/>
            <person name="Adriaenssens E.M."/>
            <person name="Foster-Nyarko E."/>
            <person name="Jarju S."/>
            <person name="Secka A."/>
            <person name="Antonio M."/>
            <person name="Oren A."/>
            <person name="Chaudhuri R.R."/>
            <person name="La Ragione R."/>
            <person name="Hildebrand F."/>
            <person name="Pallen M.J."/>
        </authorList>
    </citation>
    <scope>NUCLEOTIDE SEQUENCE</scope>
    <source>
        <strain evidence="10">1748</strain>
    </source>
</reference>
<dbReference type="AlphaFoldDB" id="A0A9D9GS35"/>
<evidence type="ECO:0000256" key="6">
    <source>
        <dbReference type="ARBA" id="ARBA00022840"/>
    </source>
</evidence>
<comment type="similarity">
    <text evidence="2">Belongs to the ABC transporter superfamily.</text>
</comment>
<dbReference type="CDD" id="cd03225">
    <property type="entry name" value="ABC_cobalt_CbiO_domain1"/>
    <property type="match status" value="1"/>
</dbReference>
<dbReference type="GO" id="GO:0042626">
    <property type="term" value="F:ATPase-coupled transmembrane transporter activity"/>
    <property type="evidence" value="ECO:0007669"/>
    <property type="project" value="TreeGrafter"/>
</dbReference>
<dbReference type="PANTHER" id="PTHR43553">
    <property type="entry name" value="HEAVY METAL TRANSPORTER"/>
    <property type="match status" value="1"/>
</dbReference>
<keyword evidence="6 10" id="KW-0067">ATP-binding</keyword>
<dbReference type="Pfam" id="PF00005">
    <property type="entry name" value="ABC_tran"/>
    <property type="match status" value="1"/>
</dbReference>
<feature type="domain" description="ABC transporter" evidence="9">
    <location>
        <begin position="19"/>
        <end position="80"/>
    </location>
</feature>
<keyword evidence="8" id="KW-0472">Membrane</keyword>
<keyword evidence="7" id="KW-1278">Translocase</keyword>
<dbReference type="InterPro" id="IPR027417">
    <property type="entry name" value="P-loop_NTPase"/>
</dbReference>
<dbReference type="PANTHER" id="PTHR43553:SF27">
    <property type="entry name" value="ENERGY-COUPLING FACTOR TRANSPORTER ATP-BINDING PROTEIN ECFA2"/>
    <property type="match status" value="1"/>
</dbReference>
<evidence type="ECO:0000313" key="10">
    <source>
        <dbReference type="EMBL" id="MBO8414681.1"/>
    </source>
</evidence>